<dbReference type="AlphaFoldDB" id="A0A7S2R3N7"/>
<protein>
    <recommendedName>
        <fullName evidence="4">Glycosyl hydrolase family 32 N-terminal domain-containing protein</fullName>
    </recommendedName>
</protein>
<evidence type="ECO:0000256" key="2">
    <source>
        <dbReference type="SAM" id="SignalP"/>
    </source>
</evidence>
<feature type="compositionally biased region" description="Low complexity" evidence="1">
    <location>
        <begin position="58"/>
        <end position="71"/>
    </location>
</feature>
<dbReference type="PANTHER" id="PTHR35279:SF1">
    <property type="entry name" value="ARABINANASE_LEVANSUCRASE_INVERTASE"/>
    <property type="match status" value="1"/>
</dbReference>
<keyword evidence="2" id="KW-0732">Signal</keyword>
<feature type="signal peptide" evidence="2">
    <location>
        <begin position="1"/>
        <end position="26"/>
    </location>
</feature>
<proteinExistence type="predicted"/>
<dbReference type="PANTHER" id="PTHR35279">
    <property type="match status" value="1"/>
</dbReference>
<organism evidence="3">
    <name type="scientific">Eucampia antarctica</name>
    <dbReference type="NCBI Taxonomy" id="49252"/>
    <lineage>
        <taxon>Eukaryota</taxon>
        <taxon>Sar</taxon>
        <taxon>Stramenopiles</taxon>
        <taxon>Ochrophyta</taxon>
        <taxon>Bacillariophyta</taxon>
        <taxon>Mediophyceae</taxon>
        <taxon>Biddulphiophycidae</taxon>
        <taxon>Hemiaulales</taxon>
        <taxon>Hemiaulaceae</taxon>
        <taxon>Eucampia</taxon>
    </lineage>
</organism>
<gene>
    <name evidence="3" type="ORF">EANT1437_LOCUS3440</name>
</gene>
<accession>A0A7S2R3N7</accession>
<dbReference type="InterPro" id="IPR023296">
    <property type="entry name" value="Glyco_hydro_beta-prop_sf"/>
</dbReference>
<sequence>MMVNSAGMRIWHYAALLCWTSGRTYGWMSSSAGFSGGRMGALSRPVLRSGGVGMMKMSESSSSSSESNSSEDWNVVLKPSGDADAFDEFQIGTARVHRYSREEMGVGAEGGEAEYVMWYHGRNSGLKGKLPPLSTGRIGRAVSRNGLVWERCTEGSLSEDFEGVALGLNAESWWGFDTAHVGLGQVLLPMSTPAVMAQGGVYLMYYMGGSFEETPLDNYLQAEGAADAVVQGMNMRIGVAMSQDGKTWGRVEGDDPTGAIMAPFSKDDPNMEDLIDVVDDDGKPILLPEELYCAWPDVVYNDKPRNKSENFYMFYSTMTKHDRTKQIAYAISEDGVRWFKRGLSLKPDLLDPQQSAGCARCTVVRHALFDEKTNVWIDHPTIRYLMLYEGVSAEDNKHRLFVATSDDARKWDKLGMLLDVNSQPQAWDSQAVGSPDLIRLDDGTTRLYYTGQNADGQTAVGVAKCTQPDILASFFQDQASDDKHQTAFVREKAQFAMSL</sequence>
<dbReference type="SUPFAM" id="SSF75005">
    <property type="entry name" value="Arabinanase/levansucrase/invertase"/>
    <property type="match status" value="2"/>
</dbReference>
<reference evidence="3" key="1">
    <citation type="submission" date="2021-01" db="EMBL/GenBank/DDBJ databases">
        <authorList>
            <person name="Corre E."/>
            <person name="Pelletier E."/>
            <person name="Niang G."/>
            <person name="Scheremetjew M."/>
            <person name="Finn R."/>
            <person name="Kale V."/>
            <person name="Holt S."/>
            <person name="Cochrane G."/>
            <person name="Meng A."/>
            <person name="Brown T."/>
            <person name="Cohen L."/>
        </authorList>
    </citation>
    <scope>NUCLEOTIDE SEQUENCE</scope>
    <source>
        <strain evidence="3">CCMP1452</strain>
    </source>
</reference>
<evidence type="ECO:0008006" key="4">
    <source>
        <dbReference type="Google" id="ProtNLM"/>
    </source>
</evidence>
<name>A0A7S2R3N7_9STRA</name>
<dbReference type="Gene3D" id="2.115.10.20">
    <property type="entry name" value="Glycosyl hydrolase domain, family 43"/>
    <property type="match status" value="2"/>
</dbReference>
<feature type="chain" id="PRO_5030841759" description="Glycosyl hydrolase family 32 N-terminal domain-containing protein" evidence="2">
    <location>
        <begin position="27"/>
        <end position="499"/>
    </location>
</feature>
<feature type="region of interest" description="Disordered" evidence="1">
    <location>
        <begin position="53"/>
        <end position="73"/>
    </location>
</feature>
<evidence type="ECO:0000256" key="1">
    <source>
        <dbReference type="SAM" id="MobiDB-lite"/>
    </source>
</evidence>
<evidence type="ECO:0000313" key="3">
    <source>
        <dbReference type="EMBL" id="CAD9659769.1"/>
    </source>
</evidence>
<dbReference type="EMBL" id="HBHI01006766">
    <property type="protein sequence ID" value="CAD9659769.1"/>
    <property type="molecule type" value="Transcribed_RNA"/>
</dbReference>